<evidence type="ECO:0000313" key="4">
    <source>
        <dbReference type="Proteomes" id="UP001156670"/>
    </source>
</evidence>
<dbReference type="Gene3D" id="3.10.620.30">
    <property type="match status" value="1"/>
</dbReference>
<feature type="chain" id="PRO_5046220817" description="Transglutaminase-like domain-containing protein" evidence="1">
    <location>
        <begin position="24"/>
        <end position="510"/>
    </location>
</feature>
<name>A0ABQ5XKF1_9GAMM</name>
<evidence type="ECO:0000256" key="1">
    <source>
        <dbReference type="SAM" id="SignalP"/>
    </source>
</evidence>
<protein>
    <recommendedName>
        <fullName evidence="2">Transglutaminase-like domain-containing protein</fullName>
    </recommendedName>
</protein>
<evidence type="ECO:0000259" key="2">
    <source>
        <dbReference type="SMART" id="SM00460"/>
    </source>
</evidence>
<dbReference type="Proteomes" id="UP001156670">
    <property type="component" value="Unassembled WGS sequence"/>
</dbReference>
<feature type="domain" description="Transglutaminase-like" evidence="2">
    <location>
        <begin position="380"/>
        <end position="446"/>
    </location>
</feature>
<dbReference type="PANTHER" id="PTHR33490">
    <property type="entry name" value="BLR5614 PROTEIN-RELATED"/>
    <property type="match status" value="1"/>
</dbReference>
<dbReference type="InterPro" id="IPR038765">
    <property type="entry name" value="Papain-like_cys_pep_sf"/>
</dbReference>
<dbReference type="Pfam" id="PF01841">
    <property type="entry name" value="Transglut_core"/>
    <property type="match status" value="1"/>
</dbReference>
<gene>
    <name evidence="3" type="ORF">GCM10007901_10390</name>
</gene>
<feature type="signal peptide" evidence="1">
    <location>
        <begin position="1"/>
        <end position="23"/>
    </location>
</feature>
<dbReference type="InterPro" id="IPR002931">
    <property type="entry name" value="Transglutaminase-like"/>
</dbReference>
<dbReference type="RefSeq" id="WP_284319841.1">
    <property type="nucleotide sequence ID" value="NZ_BSOB01000010.1"/>
</dbReference>
<dbReference type="EMBL" id="BSOB01000010">
    <property type="protein sequence ID" value="GLQ92088.1"/>
    <property type="molecule type" value="Genomic_DNA"/>
</dbReference>
<dbReference type="SMART" id="SM00460">
    <property type="entry name" value="TGc"/>
    <property type="match status" value="1"/>
</dbReference>
<keyword evidence="4" id="KW-1185">Reference proteome</keyword>
<keyword evidence="1" id="KW-0732">Signal</keyword>
<comment type="caution">
    <text evidence="3">The sequence shown here is derived from an EMBL/GenBank/DDBJ whole genome shotgun (WGS) entry which is preliminary data.</text>
</comment>
<proteinExistence type="predicted"/>
<reference evidence="4" key="1">
    <citation type="journal article" date="2019" name="Int. J. Syst. Evol. Microbiol.">
        <title>The Global Catalogue of Microorganisms (GCM) 10K type strain sequencing project: providing services to taxonomists for standard genome sequencing and annotation.</title>
        <authorList>
            <consortium name="The Broad Institute Genomics Platform"/>
            <consortium name="The Broad Institute Genome Sequencing Center for Infectious Disease"/>
            <person name="Wu L."/>
            <person name="Ma J."/>
        </authorList>
    </citation>
    <scope>NUCLEOTIDE SEQUENCE [LARGE SCALE GENOMIC DNA]</scope>
    <source>
        <strain evidence="4">NBRC 111980</strain>
    </source>
</reference>
<accession>A0ABQ5XKF1</accession>
<evidence type="ECO:0000313" key="3">
    <source>
        <dbReference type="EMBL" id="GLQ92088.1"/>
    </source>
</evidence>
<dbReference type="SUPFAM" id="SSF54001">
    <property type="entry name" value="Cysteine proteinases"/>
    <property type="match status" value="1"/>
</dbReference>
<organism evidence="3 4">
    <name type="scientific">Dyella acidisoli</name>
    <dbReference type="NCBI Taxonomy" id="1867834"/>
    <lineage>
        <taxon>Bacteria</taxon>
        <taxon>Pseudomonadati</taxon>
        <taxon>Pseudomonadota</taxon>
        <taxon>Gammaproteobacteria</taxon>
        <taxon>Lysobacterales</taxon>
        <taxon>Rhodanobacteraceae</taxon>
        <taxon>Dyella</taxon>
    </lineage>
</organism>
<sequence length="510" mass="55728">MRSRIAPLLLVPLLCLAPSPTRADTNVASSANTTWMTVLLNGRKVGHEEIQREQHDDTVITTQTLVMDIERNHKRVPYINVSRNVEMTDGLPVSFSMTTTMSATETKVDGTRMADGKLELISTSGGSTRRSVTEWPMGAVLVEGERRAMQAAIAYPGKRYHLLVYNQASQEAMDLVVEVIGNERVDMPDGVQTLNHQRETLRGINSEQSVDVWLDAQGNIRKGSLSMLGRPLDMIACSETCAAAPTQSLDMMYSAMVDSPRSITPEMLADFLSYRVRVTNKAIAKPFIATDEQSVIDLGNGEWQINVYRGLIDAQSPPTSADTQPNAWLQSDTPEIKELAALAAGNTVSKLHMMGNLNSFVSRYLRQIGLDIGYASALEVARDRRGNCAEFAVLLAAMARAQNIPARVVVGMLYTDHYDTKIRVFVPHAWVVAWVGGRWRSFDPAALHFDSGHIALDVGDGNPWHFFNATNEFGSIEISAVHTYDETYGGLSPANSSIIGGGGGRGGGSR</sequence>